<dbReference type="EMBL" id="JBHTKX010000008">
    <property type="protein sequence ID" value="MFD1131279.1"/>
    <property type="molecule type" value="Genomic_DNA"/>
</dbReference>
<gene>
    <name evidence="2" type="ORF">ACFQ3J_24470</name>
</gene>
<feature type="domain" description="Phosphoadenosine phosphosulphate reductase" evidence="1">
    <location>
        <begin position="84"/>
        <end position="335"/>
    </location>
</feature>
<proteinExistence type="predicted"/>
<dbReference type="InterPro" id="IPR050128">
    <property type="entry name" value="Sulfate_adenylyltrnsfr_sub2"/>
</dbReference>
<dbReference type="Pfam" id="PF01507">
    <property type="entry name" value="PAPS_reduct"/>
    <property type="match status" value="1"/>
</dbReference>
<reference evidence="3" key="1">
    <citation type="journal article" date="2019" name="Int. J. Syst. Evol. Microbiol.">
        <title>The Global Catalogue of Microorganisms (GCM) 10K type strain sequencing project: providing services to taxonomists for standard genome sequencing and annotation.</title>
        <authorList>
            <consortium name="The Broad Institute Genomics Platform"/>
            <consortium name="The Broad Institute Genome Sequencing Center for Infectious Disease"/>
            <person name="Wu L."/>
            <person name="Ma J."/>
        </authorList>
    </citation>
    <scope>NUCLEOTIDE SEQUENCE [LARGE SCALE GENOMIC DNA]</scope>
    <source>
        <strain evidence="3">CCUG 53519</strain>
    </source>
</reference>
<keyword evidence="3" id="KW-1185">Reference proteome</keyword>
<name>A0ABW3Q9K4_9BACL</name>
<sequence>MENGQLTLSFETENVEIKVEREIDIIRDRDCTINTPVNHGNKPLPIYGNRISIIPTLPGRTDTPHMRKHYLEKTDPLETYDLFFVLFSGGKDSVAAALNLLELGVPPKKIILLHHDIDGNSKRKMDWPVTKNYCRAFAEAFGLEIRFSFREGGFWGEVYRYGSKQPVQFQDADGSMRRIEPSAWTRSLELKRLMDQAEAEDNLELYKLYEEELRSYGYRFKFPAKGANLQTRYCSGILKIEVGCVAITHQVDTKRDCKIMVVSGERRGESTNRSKYNMMELHRTHAPIRNKRVVHHFRSIIDFSEKDVWEVLRRNRVVPHPCYTVGWGRASCACCIFSSPSHFAGIKDILPDYYQNLRLAEQELQFTLDNNKSIDEFVGDAESCVVHSEKKAIHQLLTGEIKAQDIILPLDAEWNYPAGAFRHGIGGPC</sequence>
<dbReference type="PANTHER" id="PTHR43196:SF2">
    <property type="entry name" value="PHOSPHOADENOSINE PHOSPHOSULFATE REDUCTASE"/>
    <property type="match status" value="1"/>
</dbReference>
<dbReference type="InterPro" id="IPR014729">
    <property type="entry name" value="Rossmann-like_a/b/a_fold"/>
</dbReference>
<dbReference type="PANTHER" id="PTHR43196">
    <property type="entry name" value="SULFATE ADENYLYLTRANSFERASE SUBUNIT 2"/>
    <property type="match status" value="1"/>
</dbReference>
<evidence type="ECO:0000313" key="2">
    <source>
        <dbReference type="EMBL" id="MFD1131279.1"/>
    </source>
</evidence>
<dbReference type="SUPFAM" id="SSF52402">
    <property type="entry name" value="Adenine nucleotide alpha hydrolases-like"/>
    <property type="match status" value="1"/>
</dbReference>
<dbReference type="InterPro" id="IPR002500">
    <property type="entry name" value="PAPS_reduct_dom"/>
</dbReference>
<evidence type="ECO:0000313" key="3">
    <source>
        <dbReference type="Proteomes" id="UP001597169"/>
    </source>
</evidence>
<evidence type="ECO:0000259" key="1">
    <source>
        <dbReference type="Pfam" id="PF01507"/>
    </source>
</evidence>
<dbReference type="Proteomes" id="UP001597169">
    <property type="component" value="Unassembled WGS sequence"/>
</dbReference>
<accession>A0ABW3Q9K4</accession>
<organism evidence="2 3">
    <name type="scientific">Paenibacillus provencensis</name>
    <dbReference type="NCBI Taxonomy" id="441151"/>
    <lineage>
        <taxon>Bacteria</taxon>
        <taxon>Bacillati</taxon>
        <taxon>Bacillota</taxon>
        <taxon>Bacilli</taxon>
        <taxon>Bacillales</taxon>
        <taxon>Paenibacillaceae</taxon>
        <taxon>Paenibacillus</taxon>
    </lineage>
</organism>
<dbReference type="RefSeq" id="WP_211753680.1">
    <property type="nucleotide sequence ID" value="NZ_JBHTKX010000008.1"/>
</dbReference>
<dbReference type="Gene3D" id="3.40.50.620">
    <property type="entry name" value="HUPs"/>
    <property type="match status" value="1"/>
</dbReference>
<protein>
    <submittedName>
        <fullName evidence="2">Phosphoadenosine phosphosulfate reductase family protein</fullName>
    </submittedName>
</protein>
<comment type="caution">
    <text evidence="2">The sequence shown here is derived from an EMBL/GenBank/DDBJ whole genome shotgun (WGS) entry which is preliminary data.</text>
</comment>